<feature type="signal peptide" evidence="1">
    <location>
        <begin position="1"/>
        <end position="31"/>
    </location>
</feature>
<evidence type="ECO:0000256" key="1">
    <source>
        <dbReference type="SAM" id="SignalP"/>
    </source>
</evidence>
<evidence type="ECO:0008006" key="4">
    <source>
        <dbReference type="Google" id="ProtNLM"/>
    </source>
</evidence>
<comment type="caution">
    <text evidence="2">The sequence shown here is derived from an EMBL/GenBank/DDBJ whole genome shotgun (WGS) entry which is preliminary data.</text>
</comment>
<accession>A0ABN1KGP8</accession>
<name>A0ABN1KGP8_9BURK</name>
<gene>
    <name evidence="2" type="ORF">GCM10009107_54300</name>
</gene>
<evidence type="ECO:0000313" key="2">
    <source>
        <dbReference type="EMBL" id="GAA0766295.1"/>
    </source>
</evidence>
<protein>
    <recommendedName>
        <fullName evidence="4">TonB-dependent receptor</fullName>
    </recommendedName>
</protein>
<dbReference type="RefSeq" id="WP_141287774.1">
    <property type="nucleotide sequence ID" value="NZ_BAAAEW010000042.1"/>
</dbReference>
<organism evidence="2 3">
    <name type="scientific">Ideonella azotifigens</name>
    <dbReference type="NCBI Taxonomy" id="513160"/>
    <lineage>
        <taxon>Bacteria</taxon>
        <taxon>Pseudomonadati</taxon>
        <taxon>Pseudomonadota</taxon>
        <taxon>Betaproteobacteria</taxon>
        <taxon>Burkholderiales</taxon>
        <taxon>Sphaerotilaceae</taxon>
        <taxon>Ideonella</taxon>
    </lineage>
</organism>
<feature type="chain" id="PRO_5046020471" description="TonB-dependent receptor" evidence="1">
    <location>
        <begin position="32"/>
        <end position="68"/>
    </location>
</feature>
<dbReference type="Proteomes" id="UP001500279">
    <property type="component" value="Unassembled WGS sequence"/>
</dbReference>
<keyword evidence="3" id="KW-1185">Reference proteome</keyword>
<dbReference type="EMBL" id="BAAAEW010000042">
    <property type="protein sequence ID" value="GAA0766295.1"/>
    <property type="molecule type" value="Genomic_DNA"/>
</dbReference>
<sequence length="68" mass="7282">MTPFTFMNTTSLRTRAPFLALAATVTLTVLASLSHYADRQVQAEQFAQATPSAPTQVVVVTGKRSING</sequence>
<reference evidence="2 3" key="1">
    <citation type="journal article" date="2019" name="Int. J. Syst. Evol. Microbiol.">
        <title>The Global Catalogue of Microorganisms (GCM) 10K type strain sequencing project: providing services to taxonomists for standard genome sequencing and annotation.</title>
        <authorList>
            <consortium name="The Broad Institute Genomics Platform"/>
            <consortium name="The Broad Institute Genome Sequencing Center for Infectious Disease"/>
            <person name="Wu L."/>
            <person name="Ma J."/>
        </authorList>
    </citation>
    <scope>NUCLEOTIDE SEQUENCE [LARGE SCALE GENOMIC DNA]</scope>
    <source>
        <strain evidence="2 3">JCM 15503</strain>
    </source>
</reference>
<keyword evidence="1" id="KW-0732">Signal</keyword>
<evidence type="ECO:0000313" key="3">
    <source>
        <dbReference type="Proteomes" id="UP001500279"/>
    </source>
</evidence>
<proteinExistence type="predicted"/>